<evidence type="ECO:0000256" key="16">
    <source>
        <dbReference type="ARBA" id="ARBA00023004"/>
    </source>
</evidence>
<evidence type="ECO:0000256" key="10">
    <source>
        <dbReference type="ARBA" id="ARBA00022723"/>
    </source>
</evidence>
<proteinExistence type="inferred from homology"/>
<dbReference type="InterPro" id="IPR009056">
    <property type="entry name" value="Cyt_c-like_dom"/>
</dbReference>
<keyword evidence="12 19" id="KW-0375">Hydrogen ion transport</keyword>
<feature type="transmembrane region" description="Helical" evidence="20">
    <location>
        <begin position="6"/>
        <end position="24"/>
    </location>
</feature>
<comment type="subunit">
    <text evidence="19">Component of the cbb3-type cytochrome c oxidase.</text>
</comment>
<evidence type="ECO:0000256" key="5">
    <source>
        <dbReference type="ARBA" id="ARBA00022475"/>
    </source>
</evidence>
<evidence type="ECO:0000256" key="15">
    <source>
        <dbReference type="ARBA" id="ARBA00023002"/>
    </source>
</evidence>
<evidence type="ECO:0000256" key="7">
    <source>
        <dbReference type="ARBA" id="ARBA00022617"/>
    </source>
</evidence>
<evidence type="ECO:0000256" key="20">
    <source>
        <dbReference type="SAM" id="Phobius"/>
    </source>
</evidence>
<comment type="pathway">
    <text evidence="2 19">Energy metabolism; oxidative phosphorylation.</text>
</comment>
<evidence type="ECO:0000256" key="2">
    <source>
        <dbReference type="ARBA" id="ARBA00004673"/>
    </source>
</evidence>
<evidence type="ECO:0000313" key="22">
    <source>
        <dbReference type="EMBL" id="MFC6440092.1"/>
    </source>
</evidence>
<keyword evidence="11" id="KW-0677">Repeat</keyword>
<reference evidence="23" key="1">
    <citation type="journal article" date="2019" name="Int. J. Syst. Evol. Microbiol.">
        <title>The Global Catalogue of Microorganisms (GCM) 10K type strain sequencing project: providing services to taxonomists for standard genome sequencing and annotation.</title>
        <authorList>
            <consortium name="The Broad Institute Genomics Platform"/>
            <consortium name="The Broad Institute Genome Sequencing Center for Infectious Disease"/>
            <person name="Wu L."/>
            <person name="Ma J."/>
        </authorList>
    </citation>
    <scope>NUCLEOTIDE SEQUENCE [LARGE SCALE GENOMIC DNA]</scope>
    <source>
        <strain evidence="23">CGMCC 1.16031</strain>
    </source>
</reference>
<keyword evidence="4 19" id="KW-0813">Transport</keyword>
<comment type="caution">
    <text evidence="22">The sequence shown here is derived from an EMBL/GenBank/DDBJ whole genome shotgun (WGS) entry which is preliminary data.</text>
</comment>
<feature type="transmembrane region" description="Helical" evidence="20">
    <location>
        <begin position="57"/>
        <end position="76"/>
    </location>
</feature>
<evidence type="ECO:0000256" key="14">
    <source>
        <dbReference type="ARBA" id="ARBA00022989"/>
    </source>
</evidence>
<gene>
    <name evidence="22" type="primary">ccoP</name>
    <name evidence="22" type="ORF">ACFP85_08035</name>
</gene>
<dbReference type="InterPro" id="IPR036909">
    <property type="entry name" value="Cyt_c-like_dom_sf"/>
</dbReference>
<dbReference type="Pfam" id="PF14715">
    <property type="entry name" value="FixP_N"/>
    <property type="match status" value="1"/>
</dbReference>
<comment type="function">
    <text evidence="19">C-type cytochrome. Part of the cbb3-type cytochrome c oxidase complex.</text>
</comment>
<keyword evidence="23" id="KW-1185">Reference proteome</keyword>
<keyword evidence="15 19" id="KW-0560">Oxidoreductase</keyword>
<dbReference type="PIRSF" id="PIRSF000006">
    <property type="entry name" value="Cbb3-Cox_fixP"/>
    <property type="match status" value="1"/>
</dbReference>
<dbReference type="Gene3D" id="6.10.280.130">
    <property type="match status" value="1"/>
</dbReference>
<keyword evidence="14 20" id="KW-1133">Transmembrane helix</keyword>
<keyword evidence="8 19" id="KW-0679">Respiratory chain</keyword>
<evidence type="ECO:0000256" key="11">
    <source>
        <dbReference type="ARBA" id="ARBA00022737"/>
    </source>
</evidence>
<keyword evidence="9 20" id="KW-0812">Transmembrane</keyword>
<evidence type="ECO:0000256" key="9">
    <source>
        <dbReference type="ARBA" id="ARBA00022692"/>
    </source>
</evidence>
<evidence type="ECO:0000256" key="1">
    <source>
        <dbReference type="ARBA" id="ARBA00004533"/>
    </source>
</evidence>
<evidence type="ECO:0000259" key="21">
    <source>
        <dbReference type="PROSITE" id="PS51007"/>
    </source>
</evidence>
<dbReference type="NCBIfam" id="TIGR00782">
    <property type="entry name" value="ccoP"/>
    <property type="match status" value="1"/>
</dbReference>
<comment type="subcellular location">
    <subcellularLocation>
        <location evidence="1 19">Cell inner membrane</location>
    </subcellularLocation>
</comment>
<dbReference type="Proteomes" id="UP001596364">
    <property type="component" value="Unassembled WGS sequence"/>
</dbReference>
<keyword evidence="6 19" id="KW-0997">Cell inner membrane</keyword>
<accession>A0ABW1XIN8</accession>
<evidence type="ECO:0000256" key="19">
    <source>
        <dbReference type="PIRNR" id="PIRNR000006"/>
    </source>
</evidence>
<dbReference type="InterPro" id="IPR050597">
    <property type="entry name" value="Cytochrome_c_Oxidase_Subunit"/>
</dbReference>
<keyword evidence="17 19" id="KW-0406">Ion transport</keyword>
<dbReference type="SUPFAM" id="SSF46626">
    <property type="entry name" value="Cytochrome c"/>
    <property type="match status" value="2"/>
</dbReference>
<comment type="similarity">
    <text evidence="3 19">Belongs to the CcoP / FixP family.</text>
</comment>
<keyword evidence="18 19" id="KW-0472">Membrane</keyword>
<evidence type="ECO:0000256" key="4">
    <source>
        <dbReference type="ARBA" id="ARBA00022448"/>
    </source>
</evidence>
<evidence type="ECO:0000256" key="6">
    <source>
        <dbReference type="ARBA" id="ARBA00022519"/>
    </source>
</evidence>
<feature type="domain" description="Cytochrome c" evidence="21">
    <location>
        <begin position="235"/>
        <end position="315"/>
    </location>
</feature>
<dbReference type="InterPro" id="IPR032858">
    <property type="entry name" value="CcoP_N"/>
</dbReference>
<keyword evidence="5 19" id="KW-1003">Cell membrane</keyword>
<evidence type="ECO:0000256" key="17">
    <source>
        <dbReference type="ARBA" id="ARBA00023065"/>
    </source>
</evidence>
<keyword evidence="16 19" id="KW-0408">Iron</keyword>
<keyword evidence="10 19" id="KW-0479">Metal-binding</keyword>
<dbReference type="InterPro" id="IPR038414">
    <property type="entry name" value="CcoP_N_sf"/>
</dbReference>
<dbReference type="InterPro" id="IPR004678">
    <property type="entry name" value="Cyt_c_oxidase_cbb3_su3"/>
</dbReference>
<dbReference type="PANTHER" id="PTHR33751">
    <property type="entry name" value="CBB3-TYPE CYTOCHROME C OXIDASE SUBUNIT FIXP"/>
    <property type="match status" value="1"/>
</dbReference>
<keyword evidence="13 19" id="KW-0249">Electron transport</keyword>
<keyword evidence="7 19" id="KW-0349">Heme</keyword>
<dbReference type="InterPro" id="IPR008168">
    <property type="entry name" value="Cyt_C_IC"/>
</dbReference>
<evidence type="ECO:0000256" key="8">
    <source>
        <dbReference type="ARBA" id="ARBA00022660"/>
    </source>
</evidence>
<evidence type="ECO:0000256" key="12">
    <source>
        <dbReference type="ARBA" id="ARBA00022781"/>
    </source>
</evidence>
<dbReference type="PANTHER" id="PTHR33751:SF1">
    <property type="entry name" value="CBB3-TYPE CYTOCHROME C OXIDASE SUBUNIT FIXP"/>
    <property type="match status" value="1"/>
</dbReference>
<evidence type="ECO:0000256" key="18">
    <source>
        <dbReference type="ARBA" id="ARBA00023136"/>
    </source>
</evidence>
<dbReference type="PRINTS" id="PR00605">
    <property type="entry name" value="CYTCHROMECIC"/>
</dbReference>
<comment type="cofactor">
    <cofactor evidence="19">
        <name>heme c</name>
        <dbReference type="ChEBI" id="CHEBI:61717"/>
    </cofactor>
    <text evidence="19">Binds 2 heme C groups per subunit.</text>
</comment>
<evidence type="ECO:0000256" key="13">
    <source>
        <dbReference type="ARBA" id="ARBA00022982"/>
    </source>
</evidence>
<protein>
    <recommendedName>
        <fullName evidence="19">Cbb3-type cytochrome c oxidase subunit</fullName>
    </recommendedName>
</protein>
<sequence>MSSFWMIFVGAISVGTVIGCYFLLRWCLSNKTGIAEGESMGHTFDGIEEINNPLPRWWTIMFYITMVWGLIYFLVFPSFSAGHEGLFGWKSSNQGVLSMEESKEATKQAIADGKVIMYDREVAMADEKFGPIFSEIAQQTVEDLMADEEALKIGKRLFLQNCAQCHGSDARGGNGFPNLTDNDWLYGGEFNTIKTTLLHGRQGAMPAWIDTFGEDGIKELVAYVQTLSGREVDAQLAEAGKAKFAVCAACHGMDGKGNHAMGAPNLTDNIWLYGGSERSITETLTHGRAGVMPAWKEILGEEKIHVISAYVYSLSNKPSEDK</sequence>
<evidence type="ECO:0000256" key="3">
    <source>
        <dbReference type="ARBA" id="ARBA00006113"/>
    </source>
</evidence>
<evidence type="ECO:0000313" key="23">
    <source>
        <dbReference type="Proteomes" id="UP001596364"/>
    </source>
</evidence>
<name>A0ABW1XIN8_9ALTE</name>
<dbReference type="EMBL" id="JBHSUS010000001">
    <property type="protein sequence ID" value="MFC6440092.1"/>
    <property type="molecule type" value="Genomic_DNA"/>
</dbReference>
<dbReference type="Pfam" id="PF13442">
    <property type="entry name" value="Cytochrome_CBB3"/>
    <property type="match status" value="2"/>
</dbReference>
<dbReference type="RefSeq" id="WP_131256977.1">
    <property type="nucleotide sequence ID" value="NZ_JBHSUS010000001.1"/>
</dbReference>
<dbReference type="Gene3D" id="1.10.760.10">
    <property type="entry name" value="Cytochrome c-like domain"/>
    <property type="match status" value="2"/>
</dbReference>
<dbReference type="PROSITE" id="PS51007">
    <property type="entry name" value="CYTC"/>
    <property type="match status" value="2"/>
</dbReference>
<feature type="domain" description="Cytochrome c" evidence="21">
    <location>
        <begin position="149"/>
        <end position="228"/>
    </location>
</feature>
<organism evidence="22 23">
    <name type="scientific">Pseudobowmanella zhangzhouensis</name>
    <dbReference type="NCBI Taxonomy" id="1537679"/>
    <lineage>
        <taxon>Bacteria</taxon>
        <taxon>Pseudomonadati</taxon>
        <taxon>Pseudomonadota</taxon>
        <taxon>Gammaproteobacteria</taxon>
        <taxon>Alteromonadales</taxon>
        <taxon>Alteromonadaceae</taxon>
    </lineage>
</organism>